<accession>A0AAD9ZCZ0</accession>
<protein>
    <recommendedName>
        <fullName evidence="2">Azaphilone pigments biosynthesis cluster protein L N-terminal domain-containing protein</fullName>
    </recommendedName>
</protein>
<feature type="region of interest" description="Disordered" evidence="1">
    <location>
        <begin position="145"/>
        <end position="189"/>
    </location>
</feature>
<keyword evidence="4" id="KW-1185">Reference proteome</keyword>
<reference evidence="3" key="1">
    <citation type="submission" date="2022-11" db="EMBL/GenBank/DDBJ databases">
        <title>Chromosomal genome sequence assembly and mating type (MAT) locus characterization of the leprose asexual lichenized fungus Lepraria neglecta (Nyl.) Erichsen.</title>
        <authorList>
            <person name="Allen J.L."/>
            <person name="Pfeffer B."/>
        </authorList>
    </citation>
    <scope>NUCLEOTIDE SEQUENCE</scope>
    <source>
        <strain evidence="3">Allen 5258</strain>
    </source>
</reference>
<evidence type="ECO:0000256" key="1">
    <source>
        <dbReference type="SAM" id="MobiDB-lite"/>
    </source>
</evidence>
<feature type="compositionally biased region" description="Polar residues" evidence="1">
    <location>
        <begin position="156"/>
        <end position="166"/>
    </location>
</feature>
<dbReference type="Pfam" id="PF17111">
    <property type="entry name" value="PigL_N"/>
    <property type="match status" value="1"/>
</dbReference>
<gene>
    <name evidence="3" type="ORF">OEA41_001301</name>
</gene>
<feature type="domain" description="Azaphilone pigments biosynthesis cluster protein L N-terminal" evidence="2">
    <location>
        <begin position="1"/>
        <end position="66"/>
    </location>
</feature>
<dbReference type="Proteomes" id="UP001276659">
    <property type="component" value="Unassembled WGS sequence"/>
</dbReference>
<sequence length="397" mass="43341">MDPLSVSASIIGILGAAAKASSMLITFVQNTKAAPKLAQTVLAEVNGLSAVLGHLQTYLIGVASPSKSRASLILVEQVIVTLAECVTTFSELEDLLGISDHNDMAALDRMKWAMKESKSMEEAESAMTRLCDLVEQVLANNQDMSRRLRNMDDKSTYQATSITSNVKDGASTTSSRTVTPPPDAPEDTRTDFVQRNHFGFAFEEDLMASRVYRKPLFSDSGESLVTSAARTTASSILSALSLTDVSNISIFAVPIYAHEITNSGRYVFGDFQPAALDVQEQQIPAKLLKETLKANKWDGFASAVWRRRRNKLSKSGASLGPEPAVLGVPLYESIKYANVAISLTNEEGEKYIYGYVPLYVAKIGVFLKEKGQSSIHLFLLTPVFNPFLDERVLILLI</sequence>
<name>A0AAD9ZCZ0_9LECA</name>
<evidence type="ECO:0000313" key="3">
    <source>
        <dbReference type="EMBL" id="KAK3174057.1"/>
    </source>
</evidence>
<comment type="caution">
    <text evidence="3">The sequence shown here is derived from an EMBL/GenBank/DDBJ whole genome shotgun (WGS) entry which is preliminary data.</text>
</comment>
<dbReference type="AlphaFoldDB" id="A0AAD9ZCZ0"/>
<proteinExistence type="predicted"/>
<dbReference type="InterPro" id="IPR031348">
    <property type="entry name" value="PigL_N"/>
</dbReference>
<organism evidence="3 4">
    <name type="scientific">Lepraria neglecta</name>
    <dbReference type="NCBI Taxonomy" id="209136"/>
    <lineage>
        <taxon>Eukaryota</taxon>
        <taxon>Fungi</taxon>
        <taxon>Dikarya</taxon>
        <taxon>Ascomycota</taxon>
        <taxon>Pezizomycotina</taxon>
        <taxon>Lecanoromycetes</taxon>
        <taxon>OSLEUM clade</taxon>
        <taxon>Lecanoromycetidae</taxon>
        <taxon>Lecanorales</taxon>
        <taxon>Lecanorineae</taxon>
        <taxon>Stereocaulaceae</taxon>
        <taxon>Lepraria</taxon>
    </lineage>
</organism>
<evidence type="ECO:0000313" key="4">
    <source>
        <dbReference type="Proteomes" id="UP001276659"/>
    </source>
</evidence>
<evidence type="ECO:0000259" key="2">
    <source>
        <dbReference type="Pfam" id="PF17111"/>
    </source>
</evidence>
<dbReference type="EMBL" id="JASNWA010000006">
    <property type="protein sequence ID" value="KAK3174057.1"/>
    <property type="molecule type" value="Genomic_DNA"/>
</dbReference>
<feature type="compositionally biased region" description="Basic and acidic residues" evidence="1">
    <location>
        <begin position="145"/>
        <end position="155"/>
    </location>
</feature>